<dbReference type="InterPro" id="IPR042468">
    <property type="entry name" value="Peptidase_C65_otubain_sub1"/>
</dbReference>
<evidence type="ECO:0000313" key="9">
    <source>
        <dbReference type="EMBL" id="OZJ05973.1"/>
    </source>
</evidence>
<sequence length="354" mass="39933">MAFRNAKAVITADDLAKALAAQTSAETTQSVTKPTEPSEEKEPTDAAKDAPQTTQQPELTDEQILAFEQRVKDEEAAKNPLISQAESIDKLLEEFQGNASFVSKITVRMMLSLSAWFMKSVYRHCQMSMIGYDVLEEMAIASTEVGLHKYHLTAAFNGSNKHFTAFAFAWFESLLSVATSTYESALRQLESTPEYLVNAGFQQLAIEDFYEVTIEQFKALPERRHDPDLLLAMFQSDEISNAIVMHMRFITSAYLRMHAAEYEPFLEAEMISIDEFCNMHVEAFGRESDQYQIIAISKALNVPIEVAYLDGSASETVTFHQFEPEEANNASIPPVRLIYRPGHYDILYRKQGTT</sequence>
<dbReference type="GO" id="GO:0043130">
    <property type="term" value="F:ubiquitin binding"/>
    <property type="evidence" value="ECO:0007669"/>
    <property type="project" value="TreeGrafter"/>
</dbReference>
<dbReference type="OrthoDB" id="18915at2759"/>
<dbReference type="GO" id="GO:0004843">
    <property type="term" value="F:cysteine-type deubiquitinase activity"/>
    <property type="evidence" value="ECO:0007669"/>
    <property type="project" value="UniProtKB-EC"/>
</dbReference>
<evidence type="ECO:0000259" key="8">
    <source>
        <dbReference type="PROSITE" id="PS50802"/>
    </source>
</evidence>
<dbReference type="InterPro" id="IPR019400">
    <property type="entry name" value="Peptidase_C65_otubain"/>
</dbReference>
<dbReference type="Proteomes" id="UP000242875">
    <property type="component" value="Unassembled WGS sequence"/>
</dbReference>
<dbReference type="InterPro" id="IPR042467">
    <property type="entry name" value="Peptidase_C65_otubain_sub2"/>
</dbReference>
<comment type="caution">
    <text evidence="9">The sequence shown here is derived from an EMBL/GenBank/DDBJ whole genome shotgun (WGS) entry which is preliminary data.</text>
</comment>
<evidence type="ECO:0000256" key="2">
    <source>
        <dbReference type="ARBA" id="ARBA00012759"/>
    </source>
</evidence>
<dbReference type="PROSITE" id="PS50802">
    <property type="entry name" value="OTU"/>
    <property type="match status" value="1"/>
</dbReference>
<evidence type="ECO:0000313" key="10">
    <source>
        <dbReference type="Proteomes" id="UP000242875"/>
    </source>
</evidence>
<keyword evidence="4" id="KW-0833">Ubl conjugation pathway</keyword>
<feature type="region of interest" description="Disordered" evidence="7">
    <location>
        <begin position="21"/>
        <end position="59"/>
    </location>
</feature>
<organism evidence="9 10">
    <name type="scientific">Bifiguratus adelaidae</name>
    <dbReference type="NCBI Taxonomy" id="1938954"/>
    <lineage>
        <taxon>Eukaryota</taxon>
        <taxon>Fungi</taxon>
        <taxon>Fungi incertae sedis</taxon>
        <taxon>Mucoromycota</taxon>
        <taxon>Mucoromycotina</taxon>
        <taxon>Endogonomycetes</taxon>
        <taxon>Endogonales</taxon>
        <taxon>Endogonales incertae sedis</taxon>
        <taxon>Bifiguratus</taxon>
    </lineage>
</organism>
<dbReference type="EMBL" id="MVBO01000008">
    <property type="protein sequence ID" value="OZJ05973.1"/>
    <property type="molecule type" value="Genomic_DNA"/>
</dbReference>
<dbReference type="AlphaFoldDB" id="A0A261Y5V2"/>
<gene>
    <name evidence="9" type="ORF">BZG36_01212</name>
</gene>
<dbReference type="PANTHER" id="PTHR12931:SF15">
    <property type="entry name" value="UBIQUITIN THIOESTERASE OTUBAIN-LIKE"/>
    <property type="match status" value="1"/>
</dbReference>
<feature type="domain" description="OTU" evidence="8">
    <location>
        <begin position="231"/>
        <end position="350"/>
    </location>
</feature>
<dbReference type="GO" id="GO:0006508">
    <property type="term" value="P:proteolysis"/>
    <property type="evidence" value="ECO:0007669"/>
    <property type="project" value="UniProtKB-KW"/>
</dbReference>
<dbReference type="EC" id="3.4.19.12" evidence="2"/>
<evidence type="ECO:0000256" key="1">
    <source>
        <dbReference type="ARBA" id="ARBA00000707"/>
    </source>
</evidence>
<evidence type="ECO:0000256" key="7">
    <source>
        <dbReference type="SAM" id="MobiDB-lite"/>
    </source>
</evidence>
<dbReference type="GO" id="GO:0071108">
    <property type="term" value="P:protein K48-linked deubiquitination"/>
    <property type="evidence" value="ECO:0007669"/>
    <property type="project" value="TreeGrafter"/>
</dbReference>
<dbReference type="Pfam" id="PF10275">
    <property type="entry name" value="Peptidase_C65"/>
    <property type="match status" value="1"/>
</dbReference>
<dbReference type="PANTHER" id="PTHR12931">
    <property type="entry name" value="UBIQUITIN THIOLESTERASE PROTEIN OTUB"/>
    <property type="match status" value="1"/>
</dbReference>
<protein>
    <recommendedName>
        <fullName evidence="2">ubiquitinyl hydrolase 1</fullName>
        <ecNumber evidence="2">3.4.19.12</ecNumber>
    </recommendedName>
</protein>
<accession>A0A261Y5V2</accession>
<dbReference type="GO" id="GO:0005634">
    <property type="term" value="C:nucleus"/>
    <property type="evidence" value="ECO:0007669"/>
    <property type="project" value="TreeGrafter"/>
</dbReference>
<proteinExistence type="predicted"/>
<feature type="compositionally biased region" description="Basic and acidic residues" evidence="7">
    <location>
        <begin position="36"/>
        <end position="48"/>
    </location>
</feature>
<dbReference type="CDD" id="cd22749">
    <property type="entry name" value="Otubain_C65"/>
    <property type="match status" value="1"/>
</dbReference>
<dbReference type="InterPro" id="IPR003323">
    <property type="entry name" value="OTU_dom"/>
</dbReference>
<keyword evidence="10" id="KW-1185">Reference proteome</keyword>
<evidence type="ECO:0000256" key="6">
    <source>
        <dbReference type="ARBA" id="ARBA00022807"/>
    </source>
</evidence>
<dbReference type="Gene3D" id="1.20.1300.20">
    <property type="entry name" value="Peptidase C65 Otubain, subdomain 2"/>
    <property type="match status" value="1"/>
</dbReference>
<dbReference type="SUPFAM" id="SSF54001">
    <property type="entry name" value="Cysteine proteinases"/>
    <property type="match status" value="1"/>
</dbReference>
<evidence type="ECO:0000256" key="3">
    <source>
        <dbReference type="ARBA" id="ARBA00022670"/>
    </source>
</evidence>
<evidence type="ECO:0000256" key="5">
    <source>
        <dbReference type="ARBA" id="ARBA00022801"/>
    </source>
</evidence>
<dbReference type="InterPro" id="IPR038765">
    <property type="entry name" value="Papain-like_cys_pep_sf"/>
</dbReference>
<keyword evidence="3" id="KW-0645">Protease</keyword>
<dbReference type="Gene3D" id="3.30.200.60">
    <property type="entry name" value="Peptidase C65 Otubain, subdomain 1"/>
    <property type="match status" value="1"/>
</dbReference>
<reference evidence="9 10" key="1">
    <citation type="journal article" date="2017" name="Mycologia">
        <title>Bifiguratus adelaidae, gen. et sp. nov., a new member of Mucoromycotina in endophytic and soil-dwelling habitats.</title>
        <authorList>
            <person name="Torres-Cruz T.J."/>
            <person name="Billingsley Tobias T.L."/>
            <person name="Almatruk M."/>
            <person name="Hesse C."/>
            <person name="Kuske C.R."/>
            <person name="Desiro A."/>
            <person name="Benucci G.M."/>
            <person name="Bonito G."/>
            <person name="Stajich J.E."/>
            <person name="Dunlap C."/>
            <person name="Arnold A.E."/>
            <person name="Porras-Alfaro A."/>
        </authorList>
    </citation>
    <scope>NUCLEOTIDE SEQUENCE [LARGE SCALE GENOMIC DNA]</scope>
    <source>
        <strain evidence="9 10">AZ0501</strain>
    </source>
</reference>
<evidence type="ECO:0000256" key="4">
    <source>
        <dbReference type="ARBA" id="ARBA00022786"/>
    </source>
</evidence>
<name>A0A261Y5V2_9FUNG</name>
<keyword evidence="5" id="KW-0378">Hydrolase</keyword>
<feature type="compositionally biased region" description="Polar residues" evidence="7">
    <location>
        <begin position="21"/>
        <end position="31"/>
    </location>
</feature>
<comment type="catalytic activity">
    <reaction evidence="1">
        <text>Thiol-dependent hydrolysis of ester, thioester, amide, peptide and isopeptide bonds formed by the C-terminal Gly of ubiquitin (a 76-residue protein attached to proteins as an intracellular targeting signal).</text>
        <dbReference type="EC" id="3.4.19.12"/>
    </reaction>
</comment>
<keyword evidence="6" id="KW-0788">Thiol protease</keyword>